<comment type="caution">
    <text evidence="2">The sequence shown here is derived from an EMBL/GenBank/DDBJ whole genome shotgun (WGS) entry which is preliminary data.</text>
</comment>
<feature type="compositionally biased region" description="Polar residues" evidence="1">
    <location>
        <begin position="135"/>
        <end position="164"/>
    </location>
</feature>
<organism evidence="2 3">
    <name type="scientific">Chitinophaga agrisoli</name>
    <dbReference type="NCBI Taxonomy" id="2607653"/>
    <lineage>
        <taxon>Bacteria</taxon>
        <taxon>Pseudomonadati</taxon>
        <taxon>Bacteroidota</taxon>
        <taxon>Chitinophagia</taxon>
        <taxon>Chitinophagales</taxon>
        <taxon>Chitinophagaceae</taxon>
        <taxon>Chitinophaga</taxon>
    </lineage>
</organism>
<feature type="compositionally biased region" description="Polar residues" evidence="1">
    <location>
        <begin position="223"/>
        <end position="235"/>
    </location>
</feature>
<proteinExistence type="predicted"/>
<evidence type="ECO:0000256" key="1">
    <source>
        <dbReference type="SAM" id="MobiDB-lite"/>
    </source>
</evidence>
<dbReference type="AlphaFoldDB" id="A0A5B2VWJ2"/>
<dbReference type="RefSeq" id="WP_149838320.1">
    <property type="nucleotide sequence ID" value="NZ_VUOC01000002.1"/>
</dbReference>
<evidence type="ECO:0008006" key="4">
    <source>
        <dbReference type="Google" id="ProtNLM"/>
    </source>
</evidence>
<feature type="compositionally biased region" description="Low complexity" evidence="1">
    <location>
        <begin position="240"/>
        <end position="251"/>
    </location>
</feature>
<dbReference type="EMBL" id="VUOC01000002">
    <property type="protein sequence ID" value="KAA2243445.1"/>
    <property type="molecule type" value="Genomic_DNA"/>
</dbReference>
<protein>
    <recommendedName>
        <fullName evidence="4">Tetratricopeptide repeat protein</fullName>
    </recommendedName>
</protein>
<dbReference type="Proteomes" id="UP000324611">
    <property type="component" value="Unassembled WGS sequence"/>
</dbReference>
<evidence type="ECO:0000313" key="2">
    <source>
        <dbReference type="EMBL" id="KAA2243445.1"/>
    </source>
</evidence>
<reference evidence="2 3" key="1">
    <citation type="submission" date="2019-09" db="EMBL/GenBank/DDBJ databases">
        <title>Chitinophaga ginsengihumi sp. nov., isolated from soil of ginseng rhizosphere.</title>
        <authorList>
            <person name="Lee J."/>
        </authorList>
    </citation>
    <scope>NUCLEOTIDE SEQUENCE [LARGE SCALE GENOMIC DNA]</scope>
    <source>
        <strain evidence="2 3">BN140078</strain>
    </source>
</reference>
<keyword evidence="3" id="KW-1185">Reference proteome</keyword>
<name>A0A5B2VWJ2_9BACT</name>
<evidence type="ECO:0000313" key="3">
    <source>
        <dbReference type="Proteomes" id="UP000324611"/>
    </source>
</evidence>
<gene>
    <name evidence="2" type="ORF">F0L74_13195</name>
</gene>
<accession>A0A5B2VWJ2</accession>
<feature type="region of interest" description="Disordered" evidence="1">
    <location>
        <begin position="122"/>
        <end position="257"/>
    </location>
</feature>
<reference evidence="2 3" key="2">
    <citation type="submission" date="2019-09" db="EMBL/GenBank/DDBJ databases">
        <authorList>
            <person name="Jin C."/>
        </authorList>
    </citation>
    <scope>NUCLEOTIDE SEQUENCE [LARGE SCALE GENOMIC DNA]</scope>
    <source>
        <strain evidence="2 3">BN140078</strain>
    </source>
</reference>
<sequence length="419" mass="47054">MTANRIIQHIFQQPALPQVTEAALEELVSDYPYFTAARLLLAQKNYDRFPNLYAPAIKKAQLYSSNQHYFYQFVTGDLEKRTAAPVAAAGNQPFTVPSYSEPEATAPTAATSGNWWDQPVEEAAPEVKEPEVSASSTNGNWWEQPTQEPELETSTPTAATTGNWWDQPAQEPEPEVSKPAATTSGNWWEQPTQEPEPAEKAPEAPPSTTGGNWWEQPAPVDNETVTTTAITNDTLNVPPAATTTVAGETAASRSEQAEEPIRIFPLEIPEEETTLTFQPLYSDDYFAYKRLKEPEQADELNEKGMAEMRSFTDWLREMKTGFAQKANRDWYHQQLQRIYEDEAPEVSEAVEKAAMESITLNDDIVSETLAEIWARQRQYQTAIQIYQKLSLLNPNKSAYFAQKIQELQAHAVQSETGKI</sequence>